<dbReference type="REBASE" id="21784">
    <property type="entry name" value="M.Dba4028ORF891P"/>
</dbReference>
<evidence type="ECO:0000313" key="10">
    <source>
        <dbReference type="Proteomes" id="UP000002216"/>
    </source>
</evidence>
<dbReference type="GO" id="GO:0044027">
    <property type="term" value="P:negative regulation of gene expression via chromosomal CpG island methylation"/>
    <property type="evidence" value="ECO:0007669"/>
    <property type="project" value="TreeGrafter"/>
</dbReference>
<keyword evidence="1 6" id="KW-0489">Methyltransferase</keyword>
<dbReference type="GO" id="GO:0009307">
    <property type="term" value="P:DNA restriction-modification system"/>
    <property type="evidence" value="ECO:0007669"/>
    <property type="project" value="UniProtKB-KW"/>
</dbReference>
<keyword evidence="3 6" id="KW-0949">S-adenosyl-L-methionine</keyword>
<dbReference type="Gene3D" id="3.90.120.10">
    <property type="entry name" value="DNA Methylase, subunit A, domain 2"/>
    <property type="match status" value="1"/>
</dbReference>
<dbReference type="OrthoDB" id="9813719at2"/>
<dbReference type="Gene3D" id="3.40.50.150">
    <property type="entry name" value="Vaccinia Virus protein VP39"/>
    <property type="match status" value="1"/>
</dbReference>
<comment type="similarity">
    <text evidence="6 7">Belongs to the class I-like SAM-binding methyltransferase superfamily. C5-methyltransferase family.</text>
</comment>
<dbReference type="PANTHER" id="PTHR10629">
    <property type="entry name" value="CYTOSINE-SPECIFIC METHYLTRANSFERASE"/>
    <property type="match status" value="1"/>
</dbReference>
<comment type="catalytic activity">
    <reaction evidence="5 8">
        <text>a 2'-deoxycytidine in DNA + S-adenosyl-L-methionine = a 5-methyl-2'-deoxycytidine in DNA + S-adenosyl-L-homocysteine + H(+)</text>
        <dbReference type="Rhea" id="RHEA:13681"/>
        <dbReference type="Rhea" id="RHEA-COMP:11369"/>
        <dbReference type="Rhea" id="RHEA-COMP:11370"/>
        <dbReference type="ChEBI" id="CHEBI:15378"/>
        <dbReference type="ChEBI" id="CHEBI:57856"/>
        <dbReference type="ChEBI" id="CHEBI:59789"/>
        <dbReference type="ChEBI" id="CHEBI:85452"/>
        <dbReference type="ChEBI" id="CHEBI:85454"/>
        <dbReference type="EC" id="2.1.1.37"/>
    </reaction>
</comment>
<name>C7LPG5_DESBD</name>
<keyword evidence="2 6" id="KW-0808">Transferase</keyword>
<dbReference type="STRING" id="525897.Dbac_0891"/>
<dbReference type="GO" id="GO:0003677">
    <property type="term" value="F:DNA binding"/>
    <property type="evidence" value="ECO:0007669"/>
    <property type="project" value="TreeGrafter"/>
</dbReference>
<dbReference type="AlphaFoldDB" id="C7LPG5"/>
<keyword evidence="4" id="KW-0680">Restriction system</keyword>
<dbReference type="Pfam" id="PF00145">
    <property type="entry name" value="DNA_methylase"/>
    <property type="match status" value="1"/>
</dbReference>
<dbReference type="PANTHER" id="PTHR10629:SF52">
    <property type="entry name" value="DNA (CYTOSINE-5)-METHYLTRANSFERASE 1"/>
    <property type="match status" value="1"/>
</dbReference>
<evidence type="ECO:0000256" key="4">
    <source>
        <dbReference type="ARBA" id="ARBA00022747"/>
    </source>
</evidence>
<evidence type="ECO:0000256" key="2">
    <source>
        <dbReference type="ARBA" id="ARBA00022679"/>
    </source>
</evidence>
<protein>
    <recommendedName>
        <fullName evidence="8">Cytosine-specific methyltransferase</fullName>
        <ecNumber evidence="8">2.1.1.37</ecNumber>
    </recommendedName>
</protein>
<evidence type="ECO:0000256" key="3">
    <source>
        <dbReference type="ARBA" id="ARBA00022691"/>
    </source>
</evidence>
<dbReference type="InterPro" id="IPR050390">
    <property type="entry name" value="C5-Methyltransferase"/>
</dbReference>
<reference evidence="9 10" key="1">
    <citation type="journal article" date="2009" name="Stand. Genomic Sci.">
        <title>Complete genome sequence of Desulfomicrobium baculatum type strain (X).</title>
        <authorList>
            <person name="Copeland A."/>
            <person name="Spring S."/>
            <person name="Goker M."/>
            <person name="Schneider S."/>
            <person name="Lapidus A."/>
            <person name="Del Rio T.G."/>
            <person name="Tice H."/>
            <person name="Cheng J.F."/>
            <person name="Chen F."/>
            <person name="Nolan M."/>
            <person name="Bruce D."/>
            <person name="Goodwin L."/>
            <person name="Pitluck S."/>
            <person name="Ivanova N."/>
            <person name="Mavrommatis K."/>
            <person name="Ovchinnikova G."/>
            <person name="Pati A."/>
            <person name="Chen A."/>
            <person name="Palaniappan K."/>
            <person name="Land M."/>
            <person name="Hauser L."/>
            <person name="Chang Y.J."/>
            <person name="Jeffries C.C."/>
            <person name="Meincke L."/>
            <person name="Sims D."/>
            <person name="Brettin T."/>
            <person name="Detter J.C."/>
            <person name="Han C."/>
            <person name="Chain P."/>
            <person name="Bristow J."/>
            <person name="Eisen J.A."/>
            <person name="Markowitz V."/>
            <person name="Hugenholtz P."/>
            <person name="Kyrpides N.C."/>
            <person name="Klenk H.P."/>
            <person name="Lucas S."/>
        </authorList>
    </citation>
    <scope>NUCLEOTIDE SEQUENCE [LARGE SCALE GENOMIC DNA]</scope>
    <source>
        <strain evidence="10">DSM 4028 / VKM B-1378 / X</strain>
    </source>
</reference>
<dbReference type="InterPro" id="IPR018117">
    <property type="entry name" value="C5_DNA_meth_AS"/>
</dbReference>
<accession>C7LPG5</accession>
<evidence type="ECO:0000313" key="9">
    <source>
        <dbReference type="EMBL" id="ACU89008.1"/>
    </source>
</evidence>
<dbReference type="Proteomes" id="UP000002216">
    <property type="component" value="Chromosome"/>
</dbReference>
<dbReference type="eggNOG" id="COG0270">
    <property type="taxonomic scope" value="Bacteria"/>
</dbReference>
<keyword evidence="10" id="KW-1185">Reference proteome</keyword>
<dbReference type="GO" id="GO:0003886">
    <property type="term" value="F:DNA (cytosine-5-)-methyltransferase activity"/>
    <property type="evidence" value="ECO:0007669"/>
    <property type="project" value="UniProtKB-EC"/>
</dbReference>
<evidence type="ECO:0000256" key="8">
    <source>
        <dbReference type="RuleBase" id="RU000417"/>
    </source>
</evidence>
<dbReference type="RefSeq" id="WP_015773108.1">
    <property type="nucleotide sequence ID" value="NC_013173.1"/>
</dbReference>
<dbReference type="EC" id="2.1.1.37" evidence="8"/>
<proteinExistence type="inferred from homology"/>
<dbReference type="EMBL" id="CP001629">
    <property type="protein sequence ID" value="ACU89008.1"/>
    <property type="molecule type" value="Genomic_DNA"/>
</dbReference>
<dbReference type="PRINTS" id="PR00105">
    <property type="entry name" value="C5METTRFRASE"/>
</dbReference>
<evidence type="ECO:0000256" key="7">
    <source>
        <dbReference type="RuleBase" id="RU000416"/>
    </source>
</evidence>
<dbReference type="InterPro" id="IPR029063">
    <property type="entry name" value="SAM-dependent_MTases_sf"/>
</dbReference>
<sequence>MKKFTVIDLFSGAGGMSYGFFKHEAFKIIAAADAELGKPSAGNGKLQCNTTYQKNIGINPVNCDLSKIDPKNLKKILKLNNNDKVNILSCCPPCTGFSRANPNNHLQDDRRNSLVRRSAEFASELSADIVVMENARELIRGNFKHHYEWFREYLECHGYNVFGRTYMLSRFGLPQIRERAIVIAAKQNLPLYTLESLWDGWGVVDEAITVRKAFSAISPSAEGQNQYPNFSSRIVRKRIEAIPLDGGSWMDLISRPDADDLLTGSMKRIIKLNKFGSYPDVYGRMALNKPAPTIKRECSHIGNGRYAHPIEHRLCSVREMAILQGFPNDFQFNGASISNLYRHIGDAVPPLVSYQLANLCHWMLTGIQPSVADAILPETNLQQSDIVRKNHQDIVYA</sequence>
<dbReference type="KEGG" id="dba:Dbac_0891"/>
<gene>
    <name evidence="9" type="ordered locus">Dbac_0891</name>
</gene>
<dbReference type="InterPro" id="IPR001525">
    <property type="entry name" value="C5_MeTfrase"/>
</dbReference>
<organism evidence="9 10">
    <name type="scientific">Desulfomicrobium baculatum (strain DSM 4028 / VKM B-1378 / X)</name>
    <name type="common">Desulfovibrio baculatus</name>
    <dbReference type="NCBI Taxonomy" id="525897"/>
    <lineage>
        <taxon>Bacteria</taxon>
        <taxon>Pseudomonadati</taxon>
        <taxon>Thermodesulfobacteriota</taxon>
        <taxon>Desulfovibrionia</taxon>
        <taxon>Desulfovibrionales</taxon>
        <taxon>Desulfomicrobiaceae</taxon>
        <taxon>Desulfomicrobium</taxon>
    </lineage>
</organism>
<dbReference type="NCBIfam" id="TIGR00675">
    <property type="entry name" value="dcm"/>
    <property type="match status" value="1"/>
</dbReference>
<feature type="active site" evidence="6">
    <location>
        <position position="94"/>
    </location>
</feature>
<dbReference type="GO" id="GO:0032259">
    <property type="term" value="P:methylation"/>
    <property type="evidence" value="ECO:0007669"/>
    <property type="project" value="UniProtKB-KW"/>
</dbReference>
<evidence type="ECO:0000256" key="5">
    <source>
        <dbReference type="ARBA" id="ARBA00047422"/>
    </source>
</evidence>
<dbReference type="SUPFAM" id="SSF53335">
    <property type="entry name" value="S-adenosyl-L-methionine-dependent methyltransferases"/>
    <property type="match status" value="1"/>
</dbReference>
<dbReference type="PROSITE" id="PS00094">
    <property type="entry name" value="C5_MTASE_1"/>
    <property type="match status" value="1"/>
</dbReference>
<evidence type="ECO:0000256" key="6">
    <source>
        <dbReference type="PROSITE-ProRule" id="PRU01016"/>
    </source>
</evidence>
<dbReference type="HOGENOM" id="CLU_006958_2_2_7"/>
<dbReference type="PROSITE" id="PS51679">
    <property type="entry name" value="SAM_MT_C5"/>
    <property type="match status" value="1"/>
</dbReference>
<evidence type="ECO:0000256" key="1">
    <source>
        <dbReference type="ARBA" id="ARBA00022603"/>
    </source>
</evidence>